<feature type="compositionally biased region" description="Low complexity" evidence="1">
    <location>
        <begin position="633"/>
        <end position="645"/>
    </location>
</feature>
<feature type="region of interest" description="Disordered" evidence="1">
    <location>
        <begin position="618"/>
        <end position="650"/>
    </location>
</feature>
<evidence type="ECO:0000313" key="4">
    <source>
        <dbReference type="EMBL" id="RDY91217.1"/>
    </source>
</evidence>
<dbReference type="EMBL" id="MAWT01000022">
    <property type="protein sequence ID" value="OCM71617.1"/>
    <property type="molecule type" value="Genomic_DNA"/>
</dbReference>
<gene>
    <name evidence="3" type="ORF">AX245_10455</name>
    <name evidence="4" type="ORF">C4618_01440</name>
</gene>
<feature type="compositionally biased region" description="Basic and acidic residues" evidence="1">
    <location>
        <begin position="395"/>
        <end position="433"/>
    </location>
</feature>
<evidence type="ECO:0000313" key="5">
    <source>
        <dbReference type="Proteomes" id="UP000093122"/>
    </source>
</evidence>
<feature type="region of interest" description="Disordered" evidence="1">
    <location>
        <begin position="247"/>
        <end position="281"/>
    </location>
</feature>
<keyword evidence="2" id="KW-0732">Signal</keyword>
<dbReference type="NCBIfam" id="TIGR01363">
    <property type="entry name" value="strep_his_triad"/>
    <property type="match status" value="2"/>
</dbReference>
<organism evidence="4 6">
    <name type="scientific">Streptococcus agalactiae</name>
    <dbReference type="NCBI Taxonomy" id="1311"/>
    <lineage>
        <taxon>Bacteria</taxon>
        <taxon>Bacillati</taxon>
        <taxon>Bacillota</taxon>
        <taxon>Bacilli</taxon>
        <taxon>Lactobacillales</taxon>
        <taxon>Streptococcaceae</taxon>
        <taxon>Streptococcus</taxon>
    </lineage>
</organism>
<feature type="region of interest" description="Disordered" evidence="1">
    <location>
        <begin position="395"/>
        <end position="437"/>
    </location>
</feature>
<feature type="compositionally biased region" description="Basic and acidic residues" evidence="1">
    <location>
        <begin position="149"/>
        <end position="164"/>
    </location>
</feature>
<dbReference type="InterPro" id="IPR023832">
    <property type="entry name" value="His_triad_protein"/>
</dbReference>
<evidence type="ECO:0000313" key="6">
    <source>
        <dbReference type="Proteomes" id="UP000256718"/>
    </source>
</evidence>
<feature type="compositionally biased region" description="Low complexity" evidence="1">
    <location>
        <begin position="252"/>
        <end position="263"/>
    </location>
</feature>
<dbReference type="SUPFAM" id="SSF142887">
    <property type="entry name" value="PhtA domain-like"/>
    <property type="match status" value="3"/>
</dbReference>
<accession>A0A0E1EJM4</accession>
<sequence>MNRKKTVIISALSVALFGTGVGAYQLGSYNAQKSDNSVSYVKTDKSDSKAQATAANKTPDQISKEEGISAEQIVVKITDDGYVTSHGDHYHYYNGKVPYDAIISEELIMKDPSYVFNKADVINEVKDGYIIKVNGKYYLYLKEGSKRTNVRTKEQIQKQREEWSKGGSKGESGKHSSAKTQALSASVREAKASGRYTTDDGYVFSPTDVIDDMGDAFLVPHGDHFHYIPKADLSPSELSAAQAYWNRKTGRSGNSSKPSNSSSYIHASAPSGNVSTGRHANAPISIPRVTHANHWSKPAGNHATAPKHHAPTTKPINKDSALDKMLKRLYAQPLSARHVESDGLVYDPAQVNAFTAIGVSIPHGNHFHFIHYKDMSPLELEATRMVAEHRGHHIDALGKKDSTEKPKHISHEPNKEPHTEEEHHAVTPKDQRKGKPNSQIVYSAQEIEEAKKAGKYTTSDGYIFDAKDIKKDTGTGYVIPHMTHEHWVPKKDLSESELKAAQEFLSGKSEANQDKPKTGKTAQEIYEAIEPKAIVKPEDLLFGIAQATDYKNGTFVIPHKDHYHYVELKWFDEEKDLLADSDKTYSLEDYLATAKYYMMHPEKRPKVEGWGKDAEIYKEKDSNKADKPSPAPTDNKSTSNSSDKNLSAAEVFKQAKPEKIVPLDKIAAHMAYAVGFEDDQLIVPHHDHYHNVPMAWFDKGGLWKAPEGYTLQQLFSTIKYYMEHPNELPKEKGWGHDSDHNKGSNKDNKAKNYAPDEEPEDSGKVTHNYGFYDVNKGSDEEEPEKQEDESELDEYELGMAQNAKKYGMDRQSFEKQLIQLSNKYSVSFESFNYINGSQVQVTKKDGSKVLVDIKTLAEVK</sequence>
<feature type="signal peptide" evidence="2">
    <location>
        <begin position="1"/>
        <end position="23"/>
    </location>
</feature>
<dbReference type="KEGG" id="sage:EN72_10160"/>
<dbReference type="InterPro" id="IPR037228">
    <property type="entry name" value="PhtA_dom_sf"/>
</dbReference>
<feature type="compositionally biased region" description="Basic and acidic residues" evidence="1">
    <location>
        <begin position="618"/>
        <end position="627"/>
    </location>
</feature>
<evidence type="ECO:0000313" key="3">
    <source>
        <dbReference type="EMBL" id="OCM71617.1"/>
    </source>
</evidence>
<feature type="region of interest" description="Disordered" evidence="1">
    <location>
        <begin position="731"/>
        <end position="792"/>
    </location>
</feature>
<evidence type="ECO:0000256" key="2">
    <source>
        <dbReference type="SAM" id="SignalP"/>
    </source>
</evidence>
<comment type="caution">
    <text evidence="4">The sequence shown here is derived from an EMBL/GenBank/DDBJ whole genome shotgun (WGS) entry which is preliminary data.</text>
</comment>
<feature type="region of interest" description="Disordered" evidence="1">
    <location>
        <begin position="293"/>
        <end position="317"/>
    </location>
</feature>
<dbReference type="AlphaFoldDB" id="A0A0E1EJM4"/>
<dbReference type="EMBL" id="QHGZ01000046">
    <property type="protein sequence ID" value="RDY91217.1"/>
    <property type="molecule type" value="Genomic_DNA"/>
</dbReference>
<feature type="region of interest" description="Disordered" evidence="1">
    <location>
        <begin position="149"/>
        <end position="186"/>
    </location>
</feature>
<protein>
    <submittedName>
        <fullName evidence="3 4">Histidine triad protein</fullName>
    </submittedName>
</protein>
<proteinExistence type="predicted"/>
<dbReference type="Proteomes" id="UP000256718">
    <property type="component" value="Unassembled WGS sequence"/>
</dbReference>
<name>A0A0E1EJM4_STRAG</name>
<feature type="chain" id="PRO_5014224246" evidence="2">
    <location>
        <begin position="24"/>
        <end position="860"/>
    </location>
</feature>
<feature type="compositionally biased region" description="Acidic residues" evidence="1">
    <location>
        <begin position="779"/>
        <end position="792"/>
    </location>
</feature>
<dbReference type="Proteomes" id="UP000093122">
    <property type="component" value="Unassembled WGS sequence"/>
</dbReference>
<dbReference type="Gene3D" id="3.10.50.90">
    <property type="match status" value="5"/>
</dbReference>
<reference evidence="3 5" key="1">
    <citation type="journal article" date="2016" name="Sci. Rep.">
        <title>Serotype IV Streptococcus agalactiae ST-452 has arisen from large genomic recombination events between CC23 and the hypervirulent CC17 lineages.</title>
        <authorList>
            <person name="Campisi E."/>
            <person name="Rinaudo C.D."/>
            <person name="Donati C."/>
            <person name="Barucco M."/>
            <person name="Torricelli G."/>
            <person name="Edwards M.S."/>
            <person name="Baker C.J."/>
            <person name="Margarit I."/>
            <person name="Rosini R."/>
        </authorList>
    </citation>
    <scope>NUCLEOTIDE SEQUENCE [LARGE SCALE GENOMIC DNA]</scope>
    <source>
        <strain evidence="3 5">CZ-PW-140</strain>
    </source>
</reference>
<dbReference type="InterPro" id="IPR006270">
    <property type="entry name" value="Strep_his_triad_rpt"/>
</dbReference>
<feature type="compositionally biased region" description="Basic and acidic residues" evidence="1">
    <location>
        <begin position="731"/>
        <end position="750"/>
    </location>
</feature>
<dbReference type="RefSeq" id="WP_001080372.1">
    <property type="nucleotide sequence ID" value="NZ_CABFMI010000013.1"/>
</dbReference>
<dbReference type="Pfam" id="PF04270">
    <property type="entry name" value="Strep_his_triad"/>
    <property type="match status" value="7"/>
</dbReference>
<reference evidence="4 6" key="2">
    <citation type="journal article" date="2018" name="Emerg. Microbes Infect.">
        <title>Phenotypic and molecular analysis of nontypeable Group B streptococci: identification of cps2a and hybrid cps2a/cps5 Group B streptococcal capsule gene clusters.</title>
        <authorList>
            <person name="Alhhazmi A."/>
            <person name="Tyrrell G.J."/>
        </authorList>
    </citation>
    <scope>NUCLEOTIDE SEQUENCE [LARGE SCALE GENOMIC DNA]</scope>
    <source>
        <strain evidence="4 6">PLGBS17</strain>
    </source>
</reference>
<evidence type="ECO:0000256" key="1">
    <source>
        <dbReference type="SAM" id="MobiDB-lite"/>
    </source>
</evidence>